<dbReference type="Proteomes" id="UP000178176">
    <property type="component" value="Unassembled WGS sequence"/>
</dbReference>
<organism evidence="3 4">
    <name type="scientific">Candidatus Amesbacteria bacterium RIFCSPHIGHO2_01_FULL_48_32b</name>
    <dbReference type="NCBI Taxonomy" id="1797253"/>
    <lineage>
        <taxon>Bacteria</taxon>
        <taxon>Candidatus Amesiibacteriota</taxon>
    </lineage>
</organism>
<comment type="caution">
    <text evidence="3">The sequence shown here is derived from an EMBL/GenBank/DDBJ whole genome shotgun (WGS) entry which is preliminary data.</text>
</comment>
<sequence>MKNWILKTLALATVAVWAAALVVPDERLHVVFCDVGQGDAILVYRRSVQMLVDGGPDEKVLDCLARHMPFYDQRIEVVVATHPQADHIGGLTGVVGRYSIGNFVSGPEANSTAGFEGLQRQITSRKLRVSNLYAGDEIRMGGIVFKIVWPEKRWAMAHLQNFGEGNRRRGVILGVKTDGTDLNSFGISGIVSYGTFDLMLTADVDQMVEPEEMETGLLRPVEVLKVPHHGSKTGMTPEWLEKVSPRLSVISAGKKNRYGHPNEEAINLLRDQEIKILRTDVDGEVEIISDGKTYSYR</sequence>
<dbReference type="InterPro" id="IPR036866">
    <property type="entry name" value="RibonucZ/Hydroxyglut_hydro"/>
</dbReference>
<reference evidence="3 4" key="1">
    <citation type="journal article" date="2016" name="Nat. Commun.">
        <title>Thousands of microbial genomes shed light on interconnected biogeochemical processes in an aquifer system.</title>
        <authorList>
            <person name="Anantharaman K."/>
            <person name="Brown C.T."/>
            <person name="Hug L.A."/>
            <person name="Sharon I."/>
            <person name="Castelle C.J."/>
            <person name="Probst A.J."/>
            <person name="Thomas B.C."/>
            <person name="Singh A."/>
            <person name="Wilkins M.J."/>
            <person name="Karaoz U."/>
            <person name="Brodie E.L."/>
            <person name="Williams K.H."/>
            <person name="Hubbard S.S."/>
            <person name="Banfield J.F."/>
        </authorList>
    </citation>
    <scope>NUCLEOTIDE SEQUENCE [LARGE SCALE GENOMIC DNA]</scope>
</reference>
<dbReference type="InterPro" id="IPR035681">
    <property type="entry name" value="ComA-like_MBL"/>
</dbReference>
<dbReference type="CDD" id="cd07731">
    <property type="entry name" value="ComA-like_MBL-fold"/>
    <property type="match status" value="1"/>
</dbReference>
<dbReference type="SUPFAM" id="SSF56281">
    <property type="entry name" value="Metallo-hydrolase/oxidoreductase"/>
    <property type="match status" value="1"/>
</dbReference>
<evidence type="ECO:0000259" key="2">
    <source>
        <dbReference type="Pfam" id="PF00753"/>
    </source>
</evidence>
<evidence type="ECO:0000256" key="1">
    <source>
        <dbReference type="SAM" id="SignalP"/>
    </source>
</evidence>
<dbReference type="Gene3D" id="3.60.15.10">
    <property type="entry name" value="Ribonuclease Z/Hydroxyacylglutathione hydrolase-like"/>
    <property type="match status" value="1"/>
</dbReference>
<dbReference type="PANTHER" id="PTHR30619">
    <property type="entry name" value="DNA INTERNALIZATION/COMPETENCE PROTEIN COMEC/REC2"/>
    <property type="match status" value="1"/>
</dbReference>
<proteinExistence type="predicted"/>
<dbReference type="InterPro" id="IPR052159">
    <property type="entry name" value="Competence_DNA_uptake"/>
</dbReference>
<feature type="domain" description="Metallo-beta-lactamase" evidence="2">
    <location>
        <begin position="34"/>
        <end position="253"/>
    </location>
</feature>
<name>A0A1F4YFI0_9BACT</name>
<feature type="chain" id="PRO_5009515804" description="Metallo-beta-lactamase domain-containing protein" evidence="1">
    <location>
        <begin position="19"/>
        <end position="297"/>
    </location>
</feature>
<evidence type="ECO:0000313" key="4">
    <source>
        <dbReference type="Proteomes" id="UP000178176"/>
    </source>
</evidence>
<keyword evidence="1" id="KW-0732">Signal</keyword>
<dbReference type="InterPro" id="IPR001279">
    <property type="entry name" value="Metallo-B-lactamas"/>
</dbReference>
<dbReference type="PANTHER" id="PTHR30619:SF1">
    <property type="entry name" value="RECOMBINATION PROTEIN 2"/>
    <property type="match status" value="1"/>
</dbReference>
<protein>
    <recommendedName>
        <fullName evidence="2">Metallo-beta-lactamase domain-containing protein</fullName>
    </recommendedName>
</protein>
<accession>A0A1F4YFI0</accession>
<dbReference type="AlphaFoldDB" id="A0A1F4YFI0"/>
<dbReference type="EMBL" id="MEXH01000011">
    <property type="protein sequence ID" value="OGC92634.1"/>
    <property type="molecule type" value="Genomic_DNA"/>
</dbReference>
<gene>
    <name evidence="3" type="ORF">A2876_03045</name>
</gene>
<evidence type="ECO:0000313" key="3">
    <source>
        <dbReference type="EMBL" id="OGC92634.1"/>
    </source>
</evidence>
<feature type="signal peptide" evidence="1">
    <location>
        <begin position="1"/>
        <end position="18"/>
    </location>
</feature>
<dbReference type="Pfam" id="PF00753">
    <property type="entry name" value="Lactamase_B"/>
    <property type="match status" value="1"/>
</dbReference>